<dbReference type="Proteomes" id="UP001157946">
    <property type="component" value="Unassembled WGS sequence"/>
</dbReference>
<dbReference type="AlphaFoldDB" id="A0AA46ACR3"/>
<proteinExistence type="predicted"/>
<reference evidence="2" key="1">
    <citation type="submission" date="2017-05" db="EMBL/GenBank/DDBJ databases">
        <authorList>
            <person name="Varghese N."/>
            <person name="Submissions S."/>
        </authorList>
    </citation>
    <scope>NUCLEOTIDE SEQUENCE</scope>
    <source>
        <strain evidence="2">DSM 45262</strain>
    </source>
</reference>
<evidence type="ECO:0008006" key="4">
    <source>
        <dbReference type="Google" id="ProtNLM"/>
    </source>
</evidence>
<organism evidence="2 3">
    <name type="scientific">Laceyella tengchongensis</name>
    <dbReference type="NCBI Taxonomy" id="574699"/>
    <lineage>
        <taxon>Bacteria</taxon>
        <taxon>Bacillati</taxon>
        <taxon>Bacillota</taxon>
        <taxon>Bacilli</taxon>
        <taxon>Bacillales</taxon>
        <taxon>Thermoactinomycetaceae</taxon>
        <taxon>Laceyella</taxon>
    </lineage>
</organism>
<dbReference type="RefSeq" id="WP_022737784.1">
    <property type="nucleotide sequence ID" value="NZ_FXTU01000001.1"/>
</dbReference>
<protein>
    <recommendedName>
        <fullName evidence="4">Cytosolic protein</fullName>
    </recommendedName>
</protein>
<gene>
    <name evidence="2" type="ORF">SAMN06265361_101132</name>
</gene>
<dbReference type="EMBL" id="FXTU01000001">
    <property type="protein sequence ID" value="SMP00625.1"/>
    <property type="molecule type" value="Genomic_DNA"/>
</dbReference>
<feature type="region of interest" description="Disordered" evidence="1">
    <location>
        <begin position="47"/>
        <end position="73"/>
    </location>
</feature>
<evidence type="ECO:0000313" key="3">
    <source>
        <dbReference type="Proteomes" id="UP001157946"/>
    </source>
</evidence>
<accession>A0AA46ACR3</accession>
<evidence type="ECO:0000313" key="2">
    <source>
        <dbReference type="EMBL" id="SMP00625.1"/>
    </source>
</evidence>
<sequence>MTSSTERIQPEEFPDGPYGAAHNQKLGKSTPWEPGQQIHSAFTYEMREFHEGLERDYPGSHPRHDEPEEPAQS</sequence>
<keyword evidence="3" id="KW-1185">Reference proteome</keyword>
<name>A0AA46ACR3_9BACL</name>
<comment type="caution">
    <text evidence="2">The sequence shown here is derived from an EMBL/GenBank/DDBJ whole genome shotgun (WGS) entry which is preliminary data.</text>
</comment>
<feature type="region of interest" description="Disordered" evidence="1">
    <location>
        <begin position="1"/>
        <end position="35"/>
    </location>
</feature>
<evidence type="ECO:0000256" key="1">
    <source>
        <dbReference type="SAM" id="MobiDB-lite"/>
    </source>
</evidence>
<feature type="compositionally biased region" description="Basic and acidic residues" evidence="1">
    <location>
        <begin position="47"/>
        <end position="66"/>
    </location>
</feature>